<keyword evidence="9 13" id="KW-0694">RNA-binding</keyword>
<comment type="caution">
    <text evidence="15">The sequence shown here is derived from an EMBL/GenBank/DDBJ whole genome shotgun (WGS) entry which is preliminary data.</text>
</comment>
<evidence type="ECO:0000256" key="12">
    <source>
        <dbReference type="ARBA" id="ARBA00047283"/>
    </source>
</evidence>
<gene>
    <name evidence="15" type="primary">rsmB</name>
    <name evidence="15" type="ORF">LN736_07350</name>
</gene>
<dbReference type="PRINTS" id="PR02008">
    <property type="entry name" value="RCMTFAMILY"/>
</dbReference>
<dbReference type="SUPFAM" id="SSF48013">
    <property type="entry name" value="NusB-like"/>
    <property type="match status" value="1"/>
</dbReference>
<dbReference type="PANTHER" id="PTHR22807:SF53">
    <property type="entry name" value="RIBOSOMAL RNA SMALL SUBUNIT METHYLTRANSFERASE B-RELATED"/>
    <property type="match status" value="1"/>
</dbReference>
<evidence type="ECO:0000256" key="7">
    <source>
        <dbReference type="ARBA" id="ARBA00022679"/>
    </source>
</evidence>
<comment type="function">
    <text evidence="1">Specifically methylates the cytosine at position 967 (m5C967) of 16S rRNA.</text>
</comment>
<evidence type="ECO:0000256" key="9">
    <source>
        <dbReference type="ARBA" id="ARBA00022884"/>
    </source>
</evidence>
<dbReference type="Pfam" id="PF22458">
    <property type="entry name" value="RsmF-B_ferredox"/>
    <property type="match status" value="1"/>
</dbReference>
<dbReference type="Proteomes" id="UP001165422">
    <property type="component" value="Unassembled WGS sequence"/>
</dbReference>
<name>A0ABS8N4F4_9CLOT</name>
<sequence length="443" mass="50939">MINPRGTAVKVLKQVLDNNAYSNVVLSMYLNKENLDRKDRALVTELVYGTLRYKYTIDSILDSFIKSDIGKMDGDILNILRMSVYQLRYLSKIPEFAVVNEAVELSKRKSVKLSKLVNGVLRNYLRNKDTLTCEHKGDKMSRWCFKYSFSRWMAELFITQYGEKTGESILKNSNIVPKVTVRVNTLKIKYEQVWNELIKNGYDVKEGTICKEALIIKKGSNIELNPLFKKGYITVQDESSMLVAHVMDLEENMTVLDLCSAPGGKSCHIAELMKNTGKVYACDLHANKMSLVKENASRLGVENLIYNVFDAEKYIGQFENAADRVLIDVPCSGLGIIRKKPEIKWTKNKDSMDNLVKIQRNIMLNASKYVKQEGKLIYSTCTLNKVENNENINWFIQKNPQFKLEKINFGDFENIIYDEKGYITVLPNDNMDGFFIAKMIKYR</sequence>
<dbReference type="PROSITE" id="PS51686">
    <property type="entry name" value="SAM_MT_RSMB_NOP"/>
    <property type="match status" value="1"/>
</dbReference>
<evidence type="ECO:0000256" key="11">
    <source>
        <dbReference type="ARBA" id="ARBA00031088"/>
    </source>
</evidence>
<dbReference type="NCBIfam" id="TIGR00563">
    <property type="entry name" value="rsmB"/>
    <property type="match status" value="1"/>
</dbReference>
<dbReference type="InterPro" id="IPR054728">
    <property type="entry name" value="RsmB-like_ferredoxin"/>
</dbReference>
<dbReference type="EC" id="2.1.1.176" evidence="3"/>
<dbReference type="NCBIfam" id="NF011494">
    <property type="entry name" value="PRK14902.1"/>
    <property type="match status" value="1"/>
</dbReference>
<keyword evidence="7 13" id="KW-0808">Transferase</keyword>
<comment type="subcellular location">
    <subcellularLocation>
        <location evidence="2">Cytoplasm</location>
    </subcellularLocation>
</comment>
<dbReference type="InterPro" id="IPR001678">
    <property type="entry name" value="MeTrfase_RsmB-F_NOP2_dom"/>
</dbReference>
<dbReference type="Gene3D" id="1.10.940.10">
    <property type="entry name" value="NusB-like"/>
    <property type="match status" value="1"/>
</dbReference>
<organism evidence="15 16">
    <name type="scientific">Clostridium aromativorans</name>
    <dbReference type="NCBI Taxonomy" id="2836848"/>
    <lineage>
        <taxon>Bacteria</taxon>
        <taxon>Bacillati</taxon>
        <taxon>Bacillota</taxon>
        <taxon>Clostridia</taxon>
        <taxon>Eubacteriales</taxon>
        <taxon>Clostridiaceae</taxon>
        <taxon>Clostridium</taxon>
    </lineage>
</organism>
<evidence type="ECO:0000259" key="14">
    <source>
        <dbReference type="PROSITE" id="PS51686"/>
    </source>
</evidence>
<evidence type="ECO:0000256" key="5">
    <source>
        <dbReference type="ARBA" id="ARBA00022552"/>
    </source>
</evidence>
<evidence type="ECO:0000256" key="10">
    <source>
        <dbReference type="ARBA" id="ARBA00030399"/>
    </source>
</evidence>
<evidence type="ECO:0000256" key="13">
    <source>
        <dbReference type="PROSITE-ProRule" id="PRU01023"/>
    </source>
</evidence>
<feature type="binding site" evidence="13">
    <location>
        <position position="283"/>
    </location>
    <ligand>
        <name>S-adenosyl-L-methionine</name>
        <dbReference type="ChEBI" id="CHEBI:59789"/>
    </ligand>
</feature>
<dbReference type="InterPro" id="IPR004573">
    <property type="entry name" value="rRNA_ssu_MeTfrase_B"/>
</dbReference>
<dbReference type="SUPFAM" id="SSF53335">
    <property type="entry name" value="S-adenosyl-L-methionine-dependent methyltransferases"/>
    <property type="match status" value="1"/>
</dbReference>
<keyword evidence="5" id="KW-0698">rRNA processing</keyword>
<evidence type="ECO:0000313" key="15">
    <source>
        <dbReference type="EMBL" id="MCC9294672.1"/>
    </source>
</evidence>
<dbReference type="EMBL" id="JAJJPB010000006">
    <property type="protein sequence ID" value="MCC9294672.1"/>
    <property type="molecule type" value="Genomic_DNA"/>
</dbReference>
<feature type="domain" description="SAM-dependent MTase RsmB/NOP-type" evidence="14">
    <location>
        <begin position="169"/>
        <end position="442"/>
    </location>
</feature>
<keyword evidence="8 13" id="KW-0949">S-adenosyl-L-methionine</keyword>
<dbReference type="Gene3D" id="3.30.70.1170">
    <property type="entry name" value="Sun protein, domain 3"/>
    <property type="match status" value="1"/>
</dbReference>
<evidence type="ECO:0000256" key="8">
    <source>
        <dbReference type="ARBA" id="ARBA00022691"/>
    </source>
</evidence>
<evidence type="ECO:0000256" key="3">
    <source>
        <dbReference type="ARBA" id="ARBA00012140"/>
    </source>
</evidence>
<dbReference type="InterPro" id="IPR006027">
    <property type="entry name" value="NusB_RsmB_TIM44"/>
</dbReference>
<evidence type="ECO:0000256" key="6">
    <source>
        <dbReference type="ARBA" id="ARBA00022603"/>
    </source>
</evidence>
<dbReference type="Pfam" id="PF01189">
    <property type="entry name" value="Methyltr_RsmB-F"/>
    <property type="match status" value="1"/>
</dbReference>
<accession>A0ABS8N4F4</accession>
<dbReference type="InterPro" id="IPR035926">
    <property type="entry name" value="NusB-like_sf"/>
</dbReference>
<evidence type="ECO:0000256" key="1">
    <source>
        <dbReference type="ARBA" id="ARBA00002724"/>
    </source>
</evidence>
<dbReference type="InterPro" id="IPR049560">
    <property type="entry name" value="MeTrfase_RsmB-F_NOP2_cat"/>
</dbReference>
<keyword evidence="16" id="KW-1185">Reference proteome</keyword>
<dbReference type="GO" id="GO:0032259">
    <property type="term" value="P:methylation"/>
    <property type="evidence" value="ECO:0007669"/>
    <property type="project" value="UniProtKB-KW"/>
</dbReference>
<dbReference type="CDD" id="cd02440">
    <property type="entry name" value="AdoMet_MTases"/>
    <property type="match status" value="1"/>
</dbReference>
<keyword evidence="6 13" id="KW-0489">Methyltransferase</keyword>
<comment type="catalytic activity">
    <reaction evidence="12">
        <text>cytidine(967) in 16S rRNA + S-adenosyl-L-methionine = 5-methylcytidine(967) in 16S rRNA + S-adenosyl-L-homocysteine + H(+)</text>
        <dbReference type="Rhea" id="RHEA:42748"/>
        <dbReference type="Rhea" id="RHEA-COMP:10219"/>
        <dbReference type="Rhea" id="RHEA-COMP:10220"/>
        <dbReference type="ChEBI" id="CHEBI:15378"/>
        <dbReference type="ChEBI" id="CHEBI:57856"/>
        <dbReference type="ChEBI" id="CHEBI:59789"/>
        <dbReference type="ChEBI" id="CHEBI:74483"/>
        <dbReference type="ChEBI" id="CHEBI:82748"/>
        <dbReference type="EC" id="2.1.1.176"/>
    </reaction>
</comment>
<proteinExistence type="inferred from homology"/>
<dbReference type="PANTHER" id="PTHR22807">
    <property type="entry name" value="NOP2 YEAST -RELATED NOL1/NOP2/FMU SUN DOMAIN-CONTAINING"/>
    <property type="match status" value="1"/>
</dbReference>
<feature type="binding site" evidence="13">
    <location>
        <position position="310"/>
    </location>
    <ligand>
        <name>S-adenosyl-L-methionine</name>
        <dbReference type="ChEBI" id="CHEBI:59789"/>
    </ligand>
</feature>
<dbReference type="InterPro" id="IPR023267">
    <property type="entry name" value="RCMT"/>
</dbReference>
<dbReference type="Pfam" id="PF01029">
    <property type="entry name" value="NusB"/>
    <property type="match status" value="1"/>
</dbReference>
<dbReference type="Gene3D" id="3.40.50.150">
    <property type="entry name" value="Vaccinia Virus protein VP39"/>
    <property type="match status" value="1"/>
</dbReference>
<feature type="binding site" evidence="13">
    <location>
        <position position="328"/>
    </location>
    <ligand>
        <name>S-adenosyl-L-methionine</name>
        <dbReference type="ChEBI" id="CHEBI:59789"/>
    </ligand>
</feature>
<dbReference type="GO" id="GO:0008168">
    <property type="term" value="F:methyltransferase activity"/>
    <property type="evidence" value="ECO:0007669"/>
    <property type="project" value="UniProtKB-KW"/>
</dbReference>
<dbReference type="InterPro" id="IPR029063">
    <property type="entry name" value="SAM-dependent_MTases_sf"/>
</dbReference>
<dbReference type="RefSeq" id="WP_150355865.1">
    <property type="nucleotide sequence ID" value="NZ_JAJJPB010000006.1"/>
</dbReference>
<evidence type="ECO:0000256" key="2">
    <source>
        <dbReference type="ARBA" id="ARBA00004496"/>
    </source>
</evidence>
<feature type="active site" description="Nucleophile" evidence="13">
    <location>
        <position position="381"/>
    </location>
</feature>
<protein>
    <recommendedName>
        <fullName evidence="3">16S rRNA (cytosine(967)-C(5))-methyltransferase</fullName>
        <ecNumber evidence="3">2.1.1.176</ecNumber>
    </recommendedName>
    <alternativeName>
        <fullName evidence="10">16S rRNA m5C967 methyltransferase</fullName>
    </alternativeName>
    <alternativeName>
        <fullName evidence="11">rRNA (cytosine-C(5)-)-methyltransferase RsmB</fullName>
    </alternativeName>
</protein>
<evidence type="ECO:0000313" key="16">
    <source>
        <dbReference type="Proteomes" id="UP001165422"/>
    </source>
</evidence>
<evidence type="ECO:0000256" key="4">
    <source>
        <dbReference type="ARBA" id="ARBA00022490"/>
    </source>
</evidence>
<feature type="binding site" evidence="13">
    <location>
        <begin position="259"/>
        <end position="265"/>
    </location>
    <ligand>
        <name>S-adenosyl-L-methionine</name>
        <dbReference type="ChEBI" id="CHEBI:59789"/>
    </ligand>
</feature>
<reference evidence="15" key="1">
    <citation type="submission" date="2021-11" db="EMBL/GenBank/DDBJ databases">
        <authorList>
            <person name="Qingchun L."/>
            <person name="Dong Z."/>
            <person name="Zongwei Q."/>
            <person name="Jia Z."/>
            <person name="Duotao L."/>
        </authorList>
    </citation>
    <scope>NUCLEOTIDE SEQUENCE</scope>
    <source>
        <strain evidence="15">WLY-B-L2</strain>
    </source>
</reference>
<comment type="similarity">
    <text evidence="13">Belongs to the class I-like SAM-binding methyltransferase superfamily. RsmB/NOP family.</text>
</comment>
<keyword evidence="4" id="KW-0963">Cytoplasm</keyword>